<accession>A0A1F6C7B2</accession>
<dbReference type="AlphaFoldDB" id="A0A1F6C7B2"/>
<proteinExistence type="predicted"/>
<protein>
    <submittedName>
        <fullName evidence="2">Uncharacterized protein</fullName>
    </submittedName>
</protein>
<reference evidence="2 3" key="1">
    <citation type="journal article" date="2016" name="Nat. Commun.">
        <title>Thousands of microbial genomes shed light on interconnected biogeochemical processes in an aquifer system.</title>
        <authorList>
            <person name="Anantharaman K."/>
            <person name="Brown C.T."/>
            <person name="Hug L.A."/>
            <person name="Sharon I."/>
            <person name="Castelle C.J."/>
            <person name="Probst A.J."/>
            <person name="Thomas B.C."/>
            <person name="Singh A."/>
            <person name="Wilkins M.J."/>
            <person name="Karaoz U."/>
            <person name="Brodie E.L."/>
            <person name="Williams K.H."/>
            <person name="Hubbard S.S."/>
            <person name="Banfield J.F."/>
        </authorList>
    </citation>
    <scope>NUCLEOTIDE SEQUENCE [LARGE SCALE GENOMIC DNA]</scope>
    <source>
        <strain evidence="3">RIFCSPLOWO2_12_FULL_64_10</strain>
    </source>
</reference>
<feature type="transmembrane region" description="Helical" evidence="1">
    <location>
        <begin position="43"/>
        <end position="64"/>
    </location>
</feature>
<keyword evidence="1" id="KW-0812">Transmembrane</keyword>
<keyword evidence="1" id="KW-0472">Membrane</keyword>
<evidence type="ECO:0000313" key="3">
    <source>
        <dbReference type="Proteomes" id="UP000178606"/>
    </source>
</evidence>
<organism evidence="2 3">
    <name type="scientific">Handelsmanbacteria sp. (strain RIFCSPLOWO2_12_FULL_64_10)</name>
    <dbReference type="NCBI Taxonomy" id="1817868"/>
    <lineage>
        <taxon>Bacteria</taxon>
        <taxon>Candidatus Handelsmaniibacteriota</taxon>
    </lineage>
</organism>
<keyword evidence="1" id="KW-1133">Transmembrane helix</keyword>
<dbReference type="Proteomes" id="UP000178606">
    <property type="component" value="Unassembled WGS sequence"/>
</dbReference>
<evidence type="ECO:0000313" key="2">
    <source>
        <dbReference type="EMBL" id="OGG44932.1"/>
    </source>
</evidence>
<gene>
    <name evidence="2" type="ORF">A3F84_05710</name>
</gene>
<feature type="transmembrane region" description="Helical" evidence="1">
    <location>
        <begin position="85"/>
        <end position="110"/>
    </location>
</feature>
<dbReference type="EMBL" id="MFKF01000391">
    <property type="protein sequence ID" value="OGG44932.1"/>
    <property type="molecule type" value="Genomic_DNA"/>
</dbReference>
<evidence type="ECO:0000256" key="1">
    <source>
        <dbReference type="SAM" id="Phobius"/>
    </source>
</evidence>
<comment type="caution">
    <text evidence="2">The sequence shown here is derived from an EMBL/GenBank/DDBJ whole genome shotgun (WGS) entry which is preliminary data.</text>
</comment>
<sequence length="448" mass="48610">MFSPIFRTHIPLWLIVGAWAGGSPVYAQPGPPSAPAPVSTAWLISTMVLLLLITGGFLGYMYVLQRRFLEACRTEKQMALFFESPAGLPVGTVRSVLALLIVTISLYFIVLQAFRGLSFPESLTALIGAVIGFYFGGRSAAGKGEDGALREQVTQVQAERDQAVVEKETGQVGALLKKVQKGIALSKAAAAILPAKARGKYEETIARLEQGVTVVEGLSKVGAVAEAVTKAEEVFGLFRTANPVRDLVEKASRSFGRVLGSAVPSLAVIRGIVGVSAKLVGVAYQKWKARILRLPFSPAVIPLEVVDANTGFVLFLRSPTFKNAFARELEANDRPFMEAAVREFLRQEDMETLWTRHKDRFESREQFEEGVEEFRRAAADAELKRAVDPALLAEVGGYEPLMAALDRISADPEAGADLDALVTVAEGLGRYNEPVKAVFDKVLEEVSR</sequence>
<name>A0A1F6C7B2_HANXR</name>